<name>A0ABQ7J6K4_9APIC</name>
<proteinExistence type="predicted"/>
<comment type="caution">
    <text evidence="2">The sequence shown here is derived from an EMBL/GenBank/DDBJ whole genome shotgun (WGS) entry which is preliminary data.</text>
</comment>
<dbReference type="Gene3D" id="3.40.50.1820">
    <property type="entry name" value="alpha/beta hydrolase"/>
    <property type="match status" value="1"/>
</dbReference>
<dbReference type="Proteomes" id="UP000823046">
    <property type="component" value="Unassembled WGS sequence"/>
</dbReference>
<sequence length="318" mass="35547">MTEKRLFEASSMKSRSSSSFEKRATTLDGSPLIDCFCNSQGLKLTGYRWVVNYPKAIVIAIHGIQTYCKFEYLRLPKDPTSHMCTVGDSPAYVNAPHFHEGQHLVKHMADAYGCCPVYKGSWVEAFNSNGITFCGLDLQGHGLSEGWRKMRCNVESFDDYARDVIQYVHLVVQSTLSALSDSTVYETPECVAKLPGIYLMGISMGGCICLRALELMSRNDDLFLRNIKGINTAIAKSDVPINSWGKEMHSSIFSGCICLAPMLSVEKVKRKPLNRLLLPFGAFLSKILPDIPVAAVEPNLLYPWIDDCKRMVCFKKFV</sequence>
<dbReference type="InterPro" id="IPR022742">
    <property type="entry name" value="Hydrolase_4"/>
</dbReference>
<dbReference type="Pfam" id="PF12146">
    <property type="entry name" value="Hydrolase_4"/>
    <property type="match status" value="1"/>
</dbReference>
<evidence type="ECO:0000313" key="2">
    <source>
        <dbReference type="EMBL" id="KAF8819608.1"/>
    </source>
</evidence>
<organism evidence="2 3">
    <name type="scientific">Cardiosporidium cionae</name>
    <dbReference type="NCBI Taxonomy" id="476202"/>
    <lineage>
        <taxon>Eukaryota</taxon>
        <taxon>Sar</taxon>
        <taxon>Alveolata</taxon>
        <taxon>Apicomplexa</taxon>
        <taxon>Aconoidasida</taxon>
        <taxon>Nephromycida</taxon>
        <taxon>Cardiosporidium</taxon>
    </lineage>
</organism>
<gene>
    <name evidence="2" type="ORF">IE077_004175</name>
</gene>
<feature type="domain" description="Serine aminopeptidase S33" evidence="1">
    <location>
        <begin position="122"/>
        <end position="214"/>
    </location>
</feature>
<evidence type="ECO:0000259" key="1">
    <source>
        <dbReference type="Pfam" id="PF12146"/>
    </source>
</evidence>
<evidence type="ECO:0000313" key="3">
    <source>
        <dbReference type="Proteomes" id="UP000823046"/>
    </source>
</evidence>
<keyword evidence="3" id="KW-1185">Reference proteome</keyword>
<protein>
    <submittedName>
        <fullName evidence="2">Phospholipase</fullName>
    </submittedName>
</protein>
<reference evidence="2 3" key="1">
    <citation type="journal article" date="2020" name="bioRxiv">
        <title>Metabolic contributions of an alphaproteobacterial endosymbiont in the apicomplexan Cardiosporidium cionae.</title>
        <authorList>
            <person name="Hunter E.S."/>
            <person name="Paight C.J."/>
            <person name="Lane C.E."/>
        </authorList>
    </citation>
    <scope>NUCLEOTIDE SEQUENCE [LARGE SCALE GENOMIC DNA]</scope>
    <source>
        <strain evidence="2">ESH_2018</strain>
    </source>
</reference>
<dbReference type="EMBL" id="JADAQX010000676">
    <property type="protein sequence ID" value="KAF8819608.1"/>
    <property type="molecule type" value="Genomic_DNA"/>
</dbReference>
<accession>A0ABQ7J6K4</accession>
<dbReference type="InterPro" id="IPR029058">
    <property type="entry name" value="AB_hydrolase_fold"/>
</dbReference>
<dbReference type="PANTHER" id="PTHR11614">
    <property type="entry name" value="PHOSPHOLIPASE-RELATED"/>
    <property type="match status" value="1"/>
</dbReference>
<dbReference type="InterPro" id="IPR051044">
    <property type="entry name" value="MAG_DAG_Lipase"/>
</dbReference>
<dbReference type="SUPFAM" id="SSF53474">
    <property type="entry name" value="alpha/beta-Hydrolases"/>
    <property type="match status" value="1"/>
</dbReference>